<dbReference type="SMART" id="SM00256">
    <property type="entry name" value="FBOX"/>
    <property type="match status" value="1"/>
</dbReference>
<dbReference type="EMBL" id="KV428100">
    <property type="protein sequence ID" value="KZT36722.1"/>
    <property type="molecule type" value="Genomic_DNA"/>
</dbReference>
<feature type="domain" description="F-box" evidence="1">
    <location>
        <begin position="1"/>
        <end position="46"/>
    </location>
</feature>
<proteinExistence type="predicted"/>
<dbReference type="SUPFAM" id="SSF81383">
    <property type="entry name" value="F-box domain"/>
    <property type="match status" value="1"/>
</dbReference>
<reference evidence="2 3" key="1">
    <citation type="journal article" date="2016" name="Mol. Biol. Evol.">
        <title>Comparative Genomics of Early-Diverging Mushroom-Forming Fungi Provides Insights into the Origins of Lignocellulose Decay Capabilities.</title>
        <authorList>
            <person name="Nagy L.G."/>
            <person name="Riley R."/>
            <person name="Tritt A."/>
            <person name="Adam C."/>
            <person name="Daum C."/>
            <person name="Floudas D."/>
            <person name="Sun H."/>
            <person name="Yadav J.S."/>
            <person name="Pangilinan J."/>
            <person name="Larsson K.H."/>
            <person name="Matsuura K."/>
            <person name="Barry K."/>
            <person name="Labutti K."/>
            <person name="Kuo R."/>
            <person name="Ohm R.A."/>
            <person name="Bhattacharya S.S."/>
            <person name="Shirouzu T."/>
            <person name="Yoshinaga Y."/>
            <person name="Martin F.M."/>
            <person name="Grigoriev I.V."/>
            <person name="Hibbett D.S."/>
        </authorList>
    </citation>
    <scope>NUCLEOTIDE SEQUENCE [LARGE SCALE GENOMIC DNA]</scope>
    <source>
        <strain evidence="2 3">HHB10207 ss-3</strain>
    </source>
</reference>
<evidence type="ECO:0000313" key="2">
    <source>
        <dbReference type="EMBL" id="KZT36722.1"/>
    </source>
</evidence>
<dbReference type="InterPro" id="IPR036047">
    <property type="entry name" value="F-box-like_dom_sf"/>
</dbReference>
<accession>A0A166BTA9</accession>
<dbReference type="OrthoDB" id="3256413at2759"/>
<sequence length="516" mass="58200">MFLVTMPTEILEKILSRLDPFSIVKCSTLCRHLRSVISSSIILQYIIETAISGCVDIRQECMTKSRAIELMLSRRNNWTNMSFTTHERLPWVSLIENAVVCGGLLARPFKSGPPEPHSPNHYNSLQIVDLFAQNHEVPSSTLHLPCDFRKFTMDRGQDLLVLVRFQGASLKIVLCNLSSGKLRLDIAHPIIEFQSSIFGPWASAEILGPSLAVKGRALSIVDWKAERLIVDTHHRSLHGPLAVKLISESHYVLYSCHRDGQNNIPYIQIFEVNNPNLPLVTYLLPSLCLGMGGIEIHSALSSTESPSTLRHDQIPNPAHPQILVISFPMSKGCANHIHLVVLREFFIKAVENLRSGNQIGHVIEWNSWGPQNTRTFWGSFSPRRSLHIHGFKVALVHEILDFNPLEIAKDLALRDPAKKDTLFQKIDKNSRGAKSFDPHRLGDIVTEPSMIEGGRAQFFAEDVITGLPYRRIRSPYPTHDDLFVNENLLLGIDNERRHGVFAQAGQTDRALHIYRM</sequence>
<dbReference type="InterPro" id="IPR001810">
    <property type="entry name" value="F-box_dom"/>
</dbReference>
<dbReference type="AlphaFoldDB" id="A0A166BTA9"/>
<protein>
    <recommendedName>
        <fullName evidence="1">F-box domain-containing protein</fullName>
    </recommendedName>
</protein>
<dbReference type="Proteomes" id="UP000076798">
    <property type="component" value="Unassembled WGS sequence"/>
</dbReference>
<dbReference type="PROSITE" id="PS50181">
    <property type="entry name" value="FBOX"/>
    <property type="match status" value="1"/>
</dbReference>
<name>A0A166BTA9_9AGAM</name>
<keyword evidence="3" id="KW-1185">Reference proteome</keyword>
<evidence type="ECO:0000259" key="1">
    <source>
        <dbReference type="PROSITE" id="PS50181"/>
    </source>
</evidence>
<evidence type="ECO:0000313" key="3">
    <source>
        <dbReference type="Proteomes" id="UP000076798"/>
    </source>
</evidence>
<organism evidence="2 3">
    <name type="scientific">Sistotremastrum suecicum HHB10207 ss-3</name>
    <dbReference type="NCBI Taxonomy" id="1314776"/>
    <lineage>
        <taxon>Eukaryota</taxon>
        <taxon>Fungi</taxon>
        <taxon>Dikarya</taxon>
        <taxon>Basidiomycota</taxon>
        <taxon>Agaricomycotina</taxon>
        <taxon>Agaricomycetes</taxon>
        <taxon>Sistotremastrales</taxon>
        <taxon>Sistotremastraceae</taxon>
        <taxon>Sistotremastrum</taxon>
    </lineage>
</organism>
<dbReference type="CDD" id="cd09917">
    <property type="entry name" value="F-box_SF"/>
    <property type="match status" value="1"/>
</dbReference>
<dbReference type="Pfam" id="PF00646">
    <property type="entry name" value="F-box"/>
    <property type="match status" value="1"/>
</dbReference>
<gene>
    <name evidence="2" type="ORF">SISSUDRAFT_925066</name>
</gene>
<dbReference type="Gene3D" id="1.20.1280.50">
    <property type="match status" value="1"/>
</dbReference>